<keyword evidence="3" id="KW-1185">Reference proteome</keyword>
<evidence type="ECO:0000256" key="1">
    <source>
        <dbReference type="SAM" id="MobiDB-lite"/>
    </source>
</evidence>
<feature type="region of interest" description="Disordered" evidence="1">
    <location>
        <begin position="94"/>
        <end position="117"/>
    </location>
</feature>
<accession>A0A1G9BFB5</accession>
<evidence type="ECO:0000313" key="3">
    <source>
        <dbReference type="Proteomes" id="UP000198510"/>
    </source>
</evidence>
<dbReference type="RefSeq" id="WP_089680393.1">
    <property type="nucleotide sequence ID" value="NZ_FNFO01000002.1"/>
</dbReference>
<organism evidence="2 3">
    <name type="scientific">Catalinimonas alkaloidigena</name>
    <dbReference type="NCBI Taxonomy" id="1075417"/>
    <lineage>
        <taxon>Bacteria</taxon>
        <taxon>Pseudomonadati</taxon>
        <taxon>Bacteroidota</taxon>
        <taxon>Cytophagia</taxon>
        <taxon>Cytophagales</taxon>
        <taxon>Catalimonadaceae</taxon>
        <taxon>Catalinimonas</taxon>
    </lineage>
</organism>
<name>A0A1G9BFB5_9BACT</name>
<dbReference type="STRING" id="1075417.SAMN05421823_102600"/>
<reference evidence="2 3" key="1">
    <citation type="submission" date="2016-10" db="EMBL/GenBank/DDBJ databases">
        <authorList>
            <person name="de Groot N.N."/>
        </authorList>
    </citation>
    <scope>NUCLEOTIDE SEQUENCE [LARGE SCALE GENOMIC DNA]</scope>
    <source>
        <strain evidence="2 3">DSM 25186</strain>
    </source>
</reference>
<protein>
    <submittedName>
        <fullName evidence="2">Uncharacterized protein</fullName>
    </submittedName>
</protein>
<gene>
    <name evidence="2" type="ORF">SAMN05421823_102600</name>
</gene>
<dbReference type="EMBL" id="FNFO01000002">
    <property type="protein sequence ID" value="SDK38171.1"/>
    <property type="molecule type" value="Genomic_DNA"/>
</dbReference>
<evidence type="ECO:0000313" key="2">
    <source>
        <dbReference type="EMBL" id="SDK38171.1"/>
    </source>
</evidence>
<proteinExistence type="predicted"/>
<dbReference type="AlphaFoldDB" id="A0A1G9BFB5"/>
<dbReference type="Proteomes" id="UP000198510">
    <property type="component" value="Unassembled WGS sequence"/>
</dbReference>
<sequence length="117" mass="12550">MSLKAVGLLLLGRIAASSTPVPPYTATVQPAATFQYCTFVSCPDTPLVAAANVEPDTEPAYKPSFERANVLLRFLFSPSSILKRWIAEPAPQQAEQPITHELPLESMGEVIPSPSAV</sequence>